<evidence type="ECO:0000313" key="4">
    <source>
        <dbReference type="EMBL" id="KDN29193.1"/>
    </source>
</evidence>
<organism evidence="4 5">
    <name type="scientific">Vibrio fortis</name>
    <dbReference type="NCBI Taxonomy" id="212667"/>
    <lineage>
        <taxon>Bacteria</taxon>
        <taxon>Pseudomonadati</taxon>
        <taxon>Pseudomonadota</taxon>
        <taxon>Gammaproteobacteria</taxon>
        <taxon>Vibrionales</taxon>
        <taxon>Vibrionaceae</taxon>
        <taxon>Vibrio</taxon>
    </lineage>
</organism>
<evidence type="ECO:0000313" key="5">
    <source>
        <dbReference type="Proteomes" id="UP000027219"/>
    </source>
</evidence>
<dbReference type="OrthoDB" id="272779at2"/>
<gene>
    <name evidence="4" type="ORF">VFDL14_18285</name>
</gene>
<dbReference type="InterPro" id="IPR037049">
    <property type="entry name" value="DUF1214_C_sf"/>
</dbReference>
<feature type="chain" id="PRO_5001627692" evidence="1">
    <location>
        <begin position="29"/>
        <end position="466"/>
    </location>
</feature>
<dbReference type="InterPro" id="IPR010679">
    <property type="entry name" value="DUF1254"/>
</dbReference>
<protein>
    <submittedName>
        <fullName evidence="4">Phosphatidylserine decarboxylase</fullName>
    </submittedName>
</protein>
<keyword evidence="5" id="KW-1185">Reference proteome</keyword>
<dbReference type="Gene3D" id="2.60.120.600">
    <property type="entry name" value="Domain of unknown function DUF1214, C-terminal domain"/>
    <property type="match status" value="1"/>
</dbReference>
<feature type="domain" description="DUF1214" evidence="2">
    <location>
        <begin position="344"/>
        <end position="451"/>
    </location>
</feature>
<proteinExistence type="predicted"/>
<dbReference type="Pfam" id="PF06863">
    <property type="entry name" value="DUF1254"/>
    <property type="match status" value="1"/>
</dbReference>
<evidence type="ECO:0000259" key="3">
    <source>
        <dbReference type="Pfam" id="PF06863"/>
    </source>
</evidence>
<dbReference type="PANTHER" id="PTHR36509:SF2">
    <property type="entry name" value="BLL3101 PROTEIN"/>
    <property type="match status" value="1"/>
</dbReference>
<dbReference type="Gene3D" id="2.60.40.1610">
    <property type="entry name" value="Domain of unknown function DUF1254"/>
    <property type="match status" value="1"/>
</dbReference>
<reference evidence="4 5" key="1">
    <citation type="submission" date="2014-02" db="EMBL/GenBank/DDBJ databases">
        <title>Vibrio fortis Dalian14 Genome Sequencing.</title>
        <authorList>
            <person name="Wang Y."/>
            <person name="Song L."/>
            <person name="Liu G."/>
            <person name="Ding J."/>
        </authorList>
    </citation>
    <scope>NUCLEOTIDE SEQUENCE [LARGE SCALE GENOMIC DNA]</scope>
    <source>
        <strain evidence="4 5">Dalian14</strain>
    </source>
</reference>
<dbReference type="EMBL" id="JFFR01000012">
    <property type="protein sequence ID" value="KDN29193.1"/>
    <property type="molecule type" value="Genomic_DNA"/>
</dbReference>
<dbReference type="InterPro" id="IPR037050">
    <property type="entry name" value="DUF1254_sf"/>
</dbReference>
<dbReference type="RefSeq" id="WP_032550611.1">
    <property type="nucleotide sequence ID" value="NZ_JFFR01000012.1"/>
</dbReference>
<comment type="caution">
    <text evidence="4">The sequence shown here is derived from an EMBL/GenBank/DDBJ whole genome shotgun (WGS) entry which is preliminary data.</text>
</comment>
<evidence type="ECO:0000256" key="1">
    <source>
        <dbReference type="SAM" id="SignalP"/>
    </source>
</evidence>
<dbReference type="SUPFAM" id="SSF160935">
    <property type="entry name" value="VPA0735-like"/>
    <property type="match status" value="1"/>
</dbReference>
<accession>A0A066UY88</accession>
<keyword evidence="1" id="KW-0732">Signal</keyword>
<dbReference type="InterPro" id="IPR010621">
    <property type="entry name" value="DUF1214"/>
</dbReference>
<dbReference type="Proteomes" id="UP000027219">
    <property type="component" value="Unassembled WGS sequence"/>
</dbReference>
<sequence length="466" mass="52115">MRKLFCKKKVLATLVCSLSSVMAMPSFAAQPATPEEELAYNLGVQAFIYGTGPLTVAAVRQTTTSVDVAMDNGMAPLNEMGKTRALSGPQEQIVPTVNNDTLYSQAHYDLDLSGPIVLDIPKTDNRYYIVQLLDAYSESIDDLHIKNAGDQGSKVLLVNKGWKGEVPDGIDRVVESRTPMVWLIHRTGVFGEQDLKDALVVHDQFLSYPLSELDKKHTPAKLKHASGGIPPMARPEGLEWYALIDRELRKNPIPEDAPIVEQFEQIGIGGDTPFNPEALSPEQQKGLLRAIESSQKIIQYAGRSIGDINNGWSMMYEGGRYGNDYLSRASINLRAAGLNVPERALYPNRYTDSKGEQLSGEHQYRMTMPADAPSEAFWSLTMYDAKNLFMVENFIQRYSISTNRKQELIYAEDGTLPICIQYSKPTDPTCNWLPAPKDDFYLHMRLYEPTQAVLDNQYPLPQVTKL</sequence>
<dbReference type="STRING" id="212667.VFDL14_18285"/>
<dbReference type="PANTHER" id="PTHR36509">
    <property type="entry name" value="BLL3101 PROTEIN"/>
    <property type="match status" value="1"/>
</dbReference>
<feature type="signal peptide" evidence="1">
    <location>
        <begin position="1"/>
        <end position="28"/>
    </location>
</feature>
<evidence type="ECO:0000259" key="2">
    <source>
        <dbReference type="Pfam" id="PF06742"/>
    </source>
</evidence>
<feature type="domain" description="DUF1254" evidence="3">
    <location>
        <begin position="78"/>
        <end position="209"/>
    </location>
</feature>
<name>A0A066UY88_9VIBR</name>
<dbReference type="Pfam" id="PF06742">
    <property type="entry name" value="DUF1214"/>
    <property type="match status" value="1"/>
</dbReference>
<dbReference type="AlphaFoldDB" id="A0A066UY88"/>